<feature type="transmembrane region" description="Helical" evidence="4">
    <location>
        <begin position="122"/>
        <end position="141"/>
    </location>
</feature>
<dbReference type="EMBL" id="JAYRBN010000026">
    <property type="protein sequence ID" value="KAL2749689.1"/>
    <property type="molecule type" value="Genomic_DNA"/>
</dbReference>
<dbReference type="SUPFAM" id="SSF143437">
    <property type="entry name" value="THUMP domain-like"/>
    <property type="match status" value="1"/>
</dbReference>
<dbReference type="FunFam" id="3.30.2300.10:FF:000001">
    <property type="entry name" value="THUMP domain-containing protein 1"/>
    <property type="match status" value="1"/>
</dbReference>
<dbReference type="Pfam" id="PF02926">
    <property type="entry name" value="THUMP"/>
    <property type="match status" value="1"/>
</dbReference>
<evidence type="ECO:0000256" key="1">
    <source>
        <dbReference type="ARBA" id="ARBA00060731"/>
    </source>
</evidence>
<evidence type="ECO:0000313" key="7">
    <source>
        <dbReference type="Proteomes" id="UP001607303"/>
    </source>
</evidence>
<sequence length="341" mass="39166">MEQKRKKYYFPNKESNQKKRRHLTLETGMTGFLCTCNFREKDCVRDAYKLLNEFADEIYGLNNDKISTIGAKEDSVVNEIQSPENDQQNNSDEEDISTALSKEINQLKAESEKPIASRRFQVDFLSNFVLFGILTVVHTGVKNVVFIKSTLSNPLELVSHIIKELDRTKQQRSRFLLRLLPIEVVCKAYMNDIKSTANVILEKYFSQEPKTYSIVFNRHSNDSIHREEIINDLAEIIKKKNPGNRANLKNPELAVVVEVIRGTCLISVAPDYYKYRKYNLLEICAVKQNMTCAKDCTIKNSDTDKKEIEISNKSITNTENLLTQDSEDDNATKSETSNIIK</sequence>
<dbReference type="PANTHER" id="PTHR13452:SF10">
    <property type="entry name" value="THUMP DOMAIN-CONTAINING PROTEIN 1"/>
    <property type="match status" value="1"/>
</dbReference>
<evidence type="ECO:0000256" key="4">
    <source>
        <dbReference type="SAM" id="Phobius"/>
    </source>
</evidence>
<keyword evidence="4" id="KW-0812">Transmembrane</keyword>
<organism evidence="6 7">
    <name type="scientific">Vespula maculifrons</name>
    <name type="common">Eastern yellow jacket</name>
    <name type="synonym">Wasp</name>
    <dbReference type="NCBI Taxonomy" id="7453"/>
    <lineage>
        <taxon>Eukaryota</taxon>
        <taxon>Metazoa</taxon>
        <taxon>Ecdysozoa</taxon>
        <taxon>Arthropoda</taxon>
        <taxon>Hexapoda</taxon>
        <taxon>Insecta</taxon>
        <taxon>Pterygota</taxon>
        <taxon>Neoptera</taxon>
        <taxon>Endopterygota</taxon>
        <taxon>Hymenoptera</taxon>
        <taxon>Apocrita</taxon>
        <taxon>Aculeata</taxon>
        <taxon>Vespoidea</taxon>
        <taxon>Vespidae</taxon>
        <taxon>Vespinae</taxon>
        <taxon>Vespula</taxon>
    </lineage>
</organism>
<dbReference type="SMART" id="SM00981">
    <property type="entry name" value="THUMP"/>
    <property type="match status" value="1"/>
</dbReference>
<proteinExistence type="inferred from homology"/>
<keyword evidence="4" id="KW-0472">Membrane</keyword>
<dbReference type="CDD" id="cd11717">
    <property type="entry name" value="THUMP_THUMPD1_like"/>
    <property type="match status" value="1"/>
</dbReference>
<protein>
    <submittedName>
        <fullName evidence="6">THUMP domain-containing protein 1</fullName>
    </submittedName>
</protein>
<dbReference type="AlphaFoldDB" id="A0ABD2CY68"/>
<evidence type="ECO:0000259" key="5">
    <source>
        <dbReference type="PROSITE" id="PS51165"/>
    </source>
</evidence>
<keyword evidence="2" id="KW-0694">RNA-binding</keyword>
<dbReference type="Proteomes" id="UP001607303">
    <property type="component" value="Unassembled WGS sequence"/>
</dbReference>
<evidence type="ECO:0000313" key="6">
    <source>
        <dbReference type="EMBL" id="KAL2749689.1"/>
    </source>
</evidence>
<reference evidence="6 7" key="1">
    <citation type="journal article" date="2024" name="Ann. Entomol. Soc. Am.">
        <title>Genomic analyses of the southern and eastern yellowjacket wasps (Hymenoptera: Vespidae) reveal evolutionary signatures of social life.</title>
        <authorList>
            <person name="Catto M.A."/>
            <person name="Caine P.B."/>
            <person name="Orr S.E."/>
            <person name="Hunt B.G."/>
            <person name="Goodisman M.A.D."/>
        </authorList>
    </citation>
    <scope>NUCLEOTIDE SEQUENCE [LARGE SCALE GENOMIC DNA]</scope>
    <source>
        <strain evidence="6">232</strain>
        <tissue evidence="6">Head and thorax</tissue>
    </source>
</reference>
<dbReference type="Gene3D" id="3.30.2300.10">
    <property type="entry name" value="THUMP superfamily"/>
    <property type="match status" value="1"/>
</dbReference>
<dbReference type="PROSITE" id="PS51165">
    <property type="entry name" value="THUMP"/>
    <property type="match status" value="1"/>
</dbReference>
<dbReference type="PANTHER" id="PTHR13452">
    <property type="entry name" value="THUMP DOMAIN CONTAINING PROTEIN 1-RELATED"/>
    <property type="match status" value="1"/>
</dbReference>
<dbReference type="InterPro" id="IPR040183">
    <property type="entry name" value="THUMPD1-like"/>
</dbReference>
<name>A0ABD2CY68_VESMC</name>
<gene>
    <name evidence="6" type="ORF">V1477_001760</name>
</gene>
<evidence type="ECO:0000256" key="3">
    <source>
        <dbReference type="SAM" id="MobiDB-lite"/>
    </source>
</evidence>
<comment type="similarity">
    <text evidence="1">Belongs to the THUMPD1 family.</text>
</comment>
<keyword evidence="7" id="KW-1185">Reference proteome</keyword>
<keyword evidence="4" id="KW-1133">Transmembrane helix</keyword>
<feature type="domain" description="THUMP" evidence="5">
    <location>
        <begin position="164"/>
        <end position="270"/>
    </location>
</feature>
<evidence type="ECO:0000256" key="2">
    <source>
        <dbReference type="PROSITE-ProRule" id="PRU00529"/>
    </source>
</evidence>
<feature type="region of interest" description="Disordered" evidence="3">
    <location>
        <begin position="319"/>
        <end position="341"/>
    </location>
</feature>
<accession>A0ABD2CY68</accession>
<dbReference type="InterPro" id="IPR004114">
    <property type="entry name" value="THUMP_dom"/>
</dbReference>
<dbReference type="GO" id="GO:0003723">
    <property type="term" value="F:RNA binding"/>
    <property type="evidence" value="ECO:0007669"/>
    <property type="project" value="UniProtKB-UniRule"/>
</dbReference>
<comment type="caution">
    <text evidence="6">The sequence shown here is derived from an EMBL/GenBank/DDBJ whole genome shotgun (WGS) entry which is preliminary data.</text>
</comment>